<name>A0ACB8NP04_CITSI</name>
<sequence>MASNGLMPNMILYLCREYNMETTAATNVLFIWTAATNFVPILGAFLADSCMGRYPMIGFGCIISLLGMVLLWFTAIFPQEKPPVCDQMRSGCESATASQLMLLYSAFGLMSLGGGSIRASSLVFGADQLDKGNGAKNAGALQSYFSWHPEEDSTTMPWSLRTVDQVEELKALIKIIPMWSTGIILAGTMSQSSFLVLQASSMDRHISPNFEIPSGSFIIFPVITVTLWIGFYDRILLPLASKIKGKPCQLTVKQRLGIGLLCCIASMAAWAIVEGIRRETAISEGISDDPRGVVKMSAMWLLPYLVLCGLAAAFNAIGQTEFYYIELPKSMSSIASTLLGVGMSVASLVASFVMNTVDDITKRGGNGGWIPSNINKGHYDYYYWLLAGLNMANFIYFLECCKAYGPCKGLVSKPLGEKDGTDEEG</sequence>
<reference evidence="2" key="1">
    <citation type="journal article" date="2023" name="Hortic. Res.">
        <title>A chromosome-level phased genome enabling allele-level studies in sweet orange: a case study on citrus Huanglongbing tolerance.</title>
        <authorList>
            <person name="Wu B."/>
            <person name="Yu Q."/>
            <person name="Deng Z."/>
            <person name="Duan Y."/>
            <person name="Luo F."/>
            <person name="Gmitter F. Jr."/>
        </authorList>
    </citation>
    <scope>NUCLEOTIDE SEQUENCE [LARGE SCALE GENOMIC DNA]</scope>
    <source>
        <strain evidence="2">cv. Valencia</strain>
    </source>
</reference>
<keyword evidence="2" id="KW-1185">Reference proteome</keyword>
<evidence type="ECO:0000313" key="2">
    <source>
        <dbReference type="Proteomes" id="UP000829398"/>
    </source>
</evidence>
<dbReference type="Proteomes" id="UP000829398">
    <property type="component" value="Chromosome 1"/>
</dbReference>
<comment type="caution">
    <text evidence="1">The sequence shown here is derived from an EMBL/GenBank/DDBJ whole genome shotgun (WGS) entry which is preliminary data.</text>
</comment>
<gene>
    <name evidence="1" type="ORF">KPL71_000396</name>
</gene>
<organism evidence="1 2">
    <name type="scientific">Citrus sinensis</name>
    <name type="common">Sweet orange</name>
    <name type="synonym">Citrus aurantium var. sinensis</name>
    <dbReference type="NCBI Taxonomy" id="2711"/>
    <lineage>
        <taxon>Eukaryota</taxon>
        <taxon>Viridiplantae</taxon>
        <taxon>Streptophyta</taxon>
        <taxon>Embryophyta</taxon>
        <taxon>Tracheophyta</taxon>
        <taxon>Spermatophyta</taxon>
        <taxon>Magnoliopsida</taxon>
        <taxon>eudicotyledons</taxon>
        <taxon>Gunneridae</taxon>
        <taxon>Pentapetalae</taxon>
        <taxon>rosids</taxon>
        <taxon>malvids</taxon>
        <taxon>Sapindales</taxon>
        <taxon>Rutaceae</taxon>
        <taxon>Aurantioideae</taxon>
        <taxon>Citrus</taxon>
    </lineage>
</organism>
<evidence type="ECO:0000313" key="1">
    <source>
        <dbReference type="EMBL" id="KAH9799569.1"/>
    </source>
</evidence>
<dbReference type="EMBL" id="CM039170">
    <property type="protein sequence ID" value="KAH9799569.1"/>
    <property type="molecule type" value="Genomic_DNA"/>
</dbReference>
<accession>A0ACB8NP04</accession>
<proteinExistence type="predicted"/>
<protein>
    <submittedName>
        <fullName evidence="1">Protein NRT1/ PTR FAMILY 1.2</fullName>
    </submittedName>
</protein>